<dbReference type="NCBIfam" id="TIGR03025">
    <property type="entry name" value="EPS_sugtrans"/>
    <property type="match status" value="1"/>
</dbReference>
<dbReference type="Proteomes" id="UP000433406">
    <property type="component" value="Unassembled WGS sequence"/>
</dbReference>
<organism evidence="9 10">
    <name type="scientific">Nocardioides marmotae</name>
    <dbReference type="NCBI Taxonomy" id="2663857"/>
    <lineage>
        <taxon>Bacteria</taxon>
        <taxon>Bacillati</taxon>
        <taxon>Actinomycetota</taxon>
        <taxon>Actinomycetes</taxon>
        <taxon>Propionibacteriales</taxon>
        <taxon>Nocardioidaceae</taxon>
        <taxon>Nocardioides</taxon>
    </lineage>
</organism>
<dbReference type="AlphaFoldDB" id="A0A6I3JCE3"/>
<evidence type="ECO:0000256" key="5">
    <source>
        <dbReference type="ARBA" id="ARBA00022989"/>
    </source>
</evidence>
<evidence type="ECO:0000313" key="9">
    <source>
        <dbReference type="EMBL" id="MTB95846.1"/>
    </source>
</evidence>
<dbReference type="EMBL" id="WLCI01000013">
    <property type="protein sequence ID" value="MTB95846.1"/>
    <property type="molecule type" value="Genomic_DNA"/>
</dbReference>
<reference evidence="9 10" key="1">
    <citation type="submission" date="2019-10" db="EMBL/GenBank/DDBJ databases">
        <title>Nocardioides novel species isolated from the excrement of Marmot.</title>
        <authorList>
            <person name="Zhang G."/>
        </authorList>
    </citation>
    <scope>NUCLEOTIDE SEQUENCE [LARGE SCALE GENOMIC DNA]</scope>
    <source>
        <strain evidence="10">zg-579</strain>
    </source>
</reference>
<keyword evidence="10" id="KW-1185">Reference proteome</keyword>
<feature type="transmembrane region" description="Helical" evidence="7">
    <location>
        <begin position="33"/>
        <end position="54"/>
    </location>
</feature>
<evidence type="ECO:0000256" key="7">
    <source>
        <dbReference type="SAM" id="Phobius"/>
    </source>
</evidence>
<feature type="transmembrane region" description="Helical" evidence="7">
    <location>
        <begin position="135"/>
        <end position="154"/>
    </location>
</feature>
<comment type="similarity">
    <text evidence="2">Belongs to the bacterial sugar transferase family.</text>
</comment>
<name>A0A6I3JCE3_9ACTN</name>
<keyword evidence="5 7" id="KW-1133">Transmembrane helix</keyword>
<feature type="transmembrane region" description="Helical" evidence="7">
    <location>
        <begin position="74"/>
        <end position="97"/>
    </location>
</feature>
<evidence type="ECO:0000256" key="4">
    <source>
        <dbReference type="ARBA" id="ARBA00022692"/>
    </source>
</evidence>
<gene>
    <name evidence="9" type="ORF">GGQ22_12220</name>
</gene>
<feature type="transmembrane region" description="Helical" evidence="7">
    <location>
        <begin position="109"/>
        <end position="129"/>
    </location>
</feature>
<dbReference type="GO" id="GO:0016780">
    <property type="term" value="F:phosphotransferase activity, for other substituted phosphate groups"/>
    <property type="evidence" value="ECO:0007669"/>
    <property type="project" value="TreeGrafter"/>
</dbReference>
<evidence type="ECO:0000256" key="2">
    <source>
        <dbReference type="ARBA" id="ARBA00006464"/>
    </source>
</evidence>
<dbReference type="PANTHER" id="PTHR30576:SF10">
    <property type="entry name" value="SLL5057 PROTEIN"/>
    <property type="match status" value="1"/>
</dbReference>
<evidence type="ECO:0000313" key="10">
    <source>
        <dbReference type="Proteomes" id="UP000433406"/>
    </source>
</evidence>
<proteinExistence type="inferred from homology"/>
<protein>
    <submittedName>
        <fullName evidence="9">Exopolysaccharide biosynthesis polyprenyl glycosylphosphotransferase</fullName>
    </submittedName>
</protein>
<keyword evidence="3 9" id="KW-0808">Transferase</keyword>
<dbReference type="InterPro" id="IPR017475">
    <property type="entry name" value="EPS_sugar_tfrase"/>
</dbReference>
<evidence type="ECO:0000256" key="6">
    <source>
        <dbReference type="ARBA" id="ARBA00023136"/>
    </source>
</evidence>
<dbReference type="InterPro" id="IPR003362">
    <property type="entry name" value="Bact_transf"/>
</dbReference>
<evidence type="ECO:0000256" key="1">
    <source>
        <dbReference type="ARBA" id="ARBA00004141"/>
    </source>
</evidence>
<keyword evidence="4 7" id="KW-0812">Transmembrane</keyword>
<evidence type="ECO:0000259" key="8">
    <source>
        <dbReference type="Pfam" id="PF02397"/>
    </source>
</evidence>
<dbReference type="Pfam" id="PF13727">
    <property type="entry name" value="CoA_binding_3"/>
    <property type="match status" value="1"/>
</dbReference>
<dbReference type="Pfam" id="PF02397">
    <property type="entry name" value="Bac_transf"/>
    <property type="match status" value="1"/>
</dbReference>
<keyword evidence="6 7" id="KW-0472">Membrane</keyword>
<feature type="transmembrane region" description="Helical" evidence="7">
    <location>
        <begin position="305"/>
        <end position="327"/>
    </location>
</feature>
<comment type="subcellular location">
    <subcellularLocation>
        <location evidence="1">Membrane</location>
        <topology evidence="1">Multi-pass membrane protein</topology>
    </subcellularLocation>
</comment>
<accession>A0A6I3JCE3</accession>
<sequence length="496" mass="54563">MCRRPDGGRVTVLADRRLRLRLRLSGPSRSLRFLPPTSFVLDLGIVVGAVLVAAEGRETFGIFPSPANVADSLGTAGPLVVLGWILTLLVAGCYSPNLFGAGTDEYKRVFNGSMVAAALVGVGCFFADYPLSRGFYFLAFAIGVPALLVGRYAVRTALHQARRRGTLLHRVLIAGSPAHIDEIAAVFRRERWLGYRVVGALTPAHYLEEETRSGIPVLGNSDDITSVVLESGADIVFIAGGALASASQMRRLAWDLEHERVQLVVAPSVTDVSGERIRVRPVGGLPLMHIDPPRATDASRWGKRLFDMVGSAGLIVAFSPLFLLAALQIKLHDRGPVLFRQVRVGHDGREFPCLKFRTMVVDAEQRLKDLHAQQGYEGGLFKMKDDPRVTRPGRWLRRLSLDELPQLFNVLRGEMSLVGPRPPLPLEVALYEGDTVRRLRVRPGMTGLWQVSGRSDLSWSEAVRLDLYYVDNWSMMQDLSILAKTFGAVFGSRGAY</sequence>
<evidence type="ECO:0000256" key="3">
    <source>
        <dbReference type="ARBA" id="ARBA00022679"/>
    </source>
</evidence>
<dbReference type="PANTHER" id="PTHR30576">
    <property type="entry name" value="COLANIC BIOSYNTHESIS UDP-GLUCOSE LIPID CARRIER TRANSFERASE"/>
    <property type="match status" value="1"/>
</dbReference>
<dbReference type="Gene3D" id="3.40.50.720">
    <property type="entry name" value="NAD(P)-binding Rossmann-like Domain"/>
    <property type="match status" value="1"/>
</dbReference>
<feature type="domain" description="Bacterial sugar transferase" evidence="8">
    <location>
        <begin position="303"/>
        <end position="490"/>
    </location>
</feature>
<dbReference type="GO" id="GO:0016020">
    <property type="term" value="C:membrane"/>
    <property type="evidence" value="ECO:0007669"/>
    <property type="project" value="UniProtKB-SubCell"/>
</dbReference>
<comment type="caution">
    <text evidence="9">The sequence shown here is derived from an EMBL/GenBank/DDBJ whole genome shotgun (WGS) entry which is preliminary data.</text>
</comment>